<dbReference type="EMBL" id="JAVRRG010000011">
    <property type="protein sequence ID" value="KAK5099127.1"/>
    <property type="molecule type" value="Genomic_DNA"/>
</dbReference>
<gene>
    <name evidence="1" type="ORF">LTR24_001528</name>
</gene>
<reference evidence="1 2" key="1">
    <citation type="submission" date="2023-08" db="EMBL/GenBank/DDBJ databases">
        <title>Black Yeasts Isolated from many extreme environments.</title>
        <authorList>
            <person name="Coleine C."/>
            <person name="Stajich J.E."/>
            <person name="Selbmann L."/>
        </authorList>
    </citation>
    <scope>NUCLEOTIDE SEQUENCE [LARGE SCALE GENOMIC DNA]</scope>
    <source>
        <strain evidence="1 2">CCFEE 5885</strain>
    </source>
</reference>
<evidence type="ECO:0000313" key="2">
    <source>
        <dbReference type="Proteomes" id="UP001345013"/>
    </source>
</evidence>
<protein>
    <submittedName>
        <fullName evidence="1">Uncharacterized protein</fullName>
    </submittedName>
</protein>
<accession>A0ABR0KKL2</accession>
<sequence>MPPTLRYDNLPQEIRTLITRTTINQTWYEENRAILPAFDYRLGLLCRKTRGDPAAALLGVDWIQITVIYNTDDRSTADAKEFGQDVLEILPSALPNAYHSHTKKPLLFLTMRVGLSFADWRPAKEAKYLIPFDQREICGVGRLVTINEHTARLTRLELVTPPSRSTQSVQHELLPLVALVRNCASSQNLVINRQSEYVVGLNKYHAKLLETMMVTRGFFANQYIVWLEEIIKFVEYMYSISFGHGERACLEAVRMLNTSPEKYRRHYRVEQITQDPGEPDNNQAAFLMCKLALLSLQEYNERWEKMYQRGMTYEELRERHSVLENRAVGAIRFIGLHGRDRELVHVQAGQMYYNFARLIYYHFPEEQAEFIRALQEAGIHFQSGAMISSREHTFLVCINTLLPQYGHAPVNKEDVKAKFNNSEGVKERIPDFVRAIWDDTGRYWGVQRMRTRNVLRPEQQQYPHNWQNFIPQWFADGPLT</sequence>
<organism evidence="1 2">
    <name type="scientific">Lithohypha guttulata</name>
    <dbReference type="NCBI Taxonomy" id="1690604"/>
    <lineage>
        <taxon>Eukaryota</taxon>
        <taxon>Fungi</taxon>
        <taxon>Dikarya</taxon>
        <taxon>Ascomycota</taxon>
        <taxon>Pezizomycotina</taxon>
        <taxon>Eurotiomycetes</taxon>
        <taxon>Chaetothyriomycetidae</taxon>
        <taxon>Chaetothyriales</taxon>
        <taxon>Trichomeriaceae</taxon>
        <taxon>Lithohypha</taxon>
    </lineage>
</organism>
<dbReference type="Proteomes" id="UP001345013">
    <property type="component" value="Unassembled WGS sequence"/>
</dbReference>
<keyword evidence="2" id="KW-1185">Reference proteome</keyword>
<evidence type="ECO:0000313" key="1">
    <source>
        <dbReference type="EMBL" id="KAK5099127.1"/>
    </source>
</evidence>
<comment type="caution">
    <text evidence="1">The sequence shown here is derived from an EMBL/GenBank/DDBJ whole genome shotgun (WGS) entry which is preliminary data.</text>
</comment>
<name>A0ABR0KKL2_9EURO</name>
<proteinExistence type="predicted"/>